<keyword evidence="4" id="KW-1185">Reference proteome</keyword>
<evidence type="ECO:0000313" key="3">
    <source>
        <dbReference type="EMBL" id="MFB9906164.1"/>
    </source>
</evidence>
<accession>A0ABV6A2M2</accession>
<evidence type="ECO:0000313" key="4">
    <source>
        <dbReference type="Proteomes" id="UP001589693"/>
    </source>
</evidence>
<organism evidence="3 4">
    <name type="scientific">Allokutzneria oryzae</name>
    <dbReference type="NCBI Taxonomy" id="1378989"/>
    <lineage>
        <taxon>Bacteria</taxon>
        <taxon>Bacillati</taxon>
        <taxon>Actinomycetota</taxon>
        <taxon>Actinomycetes</taxon>
        <taxon>Pseudonocardiales</taxon>
        <taxon>Pseudonocardiaceae</taxon>
        <taxon>Allokutzneria</taxon>
    </lineage>
</organism>
<reference evidence="3 4" key="1">
    <citation type="submission" date="2024-09" db="EMBL/GenBank/DDBJ databases">
        <authorList>
            <person name="Sun Q."/>
            <person name="Mori K."/>
        </authorList>
    </citation>
    <scope>NUCLEOTIDE SEQUENCE [LARGE SCALE GENOMIC DNA]</scope>
    <source>
        <strain evidence="3 4">TBRC 7907</strain>
    </source>
</reference>
<feature type="domain" description="HNH" evidence="2">
    <location>
        <begin position="96"/>
        <end position="134"/>
    </location>
</feature>
<feature type="region of interest" description="Disordered" evidence="1">
    <location>
        <begin position="1"/>
        <end position="40"/>
    </location>
</feature>
<proteinExistence type="predicted"/>
<gene>
    <name evidence="3" type="ORF">ACFFQA_19685</name>
</gene>
<dbReference type="RefSeq" id="WP_377854020.1">
    <property type="nucleotide sequence ID" value="NZ_JBHLZU010000018.1"/>
</dbReference>
<sequence>MPKRPPYKGIWSRTPAAAGAHGGDEPARAPVRDQRNQDEDQVDAVEVQRVERIPLCVGEVPLCARCGGRRRESGTESAHRAVNGVSRARRCSGGHIYKADRVRVDHVATLVDGGRDEPANVQTLCSECHLDKANAEHALRGAGRKFGRPDRRNDPAFFALALGVKHFFI</sequence>
<name>A0ABV6A2M2_9PSEU</name>
<keyword evidence="3" id="KW-0540">Nuclease</keyword>
<comment type="caution">
    <text evidence="3">The sequence shown here is derived from an EMBL/GenBank/DDBJ whole genome shotgun (WGS) entry which is preliminary data.</text>
</comment>
<dbReference type="Proteomes" id="UP001589693">
    <property type="component" value="Unassembled WGS sequence"/>
</dbReference>
<dbReference type="InterPro" id="IPR003615">
    <property type="entry name" value="HNH_nuc"/>
</dbReference>
<dbReference type="InterPro" id="IPR002711">
    <property type="entry name" value="HNH"/>
</dbReference>
<protein>
    <submittedName>
        <fullName evidence="3">HNH endonuclease</fullName>
    </submittedName>
</protein>
<dbReference type="GO" id="GO:0004519">
    <property type="term" value="F:endonuclease activity"/>
    <property type="evidence" value="ECO:0007669"/>
    <property type="project" value="UniProtKB-KW"/>
</dbReference>
<keyword evidence="3" id="KW-0378">Hydrolase</keyword>
<dbReference type="Pfam" id="PF01844">
    <property type="entry name" value="HNH"/>
    <property type="match status" value="1"/>
</dbReference>
<dbReference type="CDD" id="cd00085">
    <property type="entry name" value="HNHc"/>
    <property type="match status" value="1"/>
</dbReference>
<feature type="compositionally biased region" description="Basic and acidic residues" evidence="1">
    <location>
        <begin position="22"/>
        <end position="38"/>
    </location>
</feature>
<dbReference type="Gene3D" id="1.10.30.50">
    <property type="match status" value="1"/>
</dbReference>
<evidence type="ECO:0000259" key="2">
    <source>
        <dbReference type="Pfam" id="PF01844"/>
    </source>
</evidence>
<keyword evidence="3" id="KW-0255">Endonuclease</keyword>
<dbReference type="EMBL" id="JBHLZU010000018">
    <property type="protein sequence ID" value="MFB9906164.1"/>
    <property type="molecule type" value="Genomic_DNA"/>
</dbReference>
<evidence type="ECO:0000256" key="1">
    <source>
        <dbReference type="SAM" id="MobiDB-lite"/>
    </source>
</evidence>